<dbReference type="EMBL" id="BFBR01000002">
    <property type="protein sequence ID" value="GBF57182.1"/>
    <property type="molecule type" value="Genomic_DNA"/>
</dbReference>
<reference evidence="1 2" key="1">
    <citation type="journal article" date="2018" name="Genome Announc.">
        <title>Draft Genome Sequence of "Candidatus Phycosocius bacilliformis," an Alphaproteobacterial Ectosymbiont of the Hydrocarbon-Producing Green Alga Botryococcus braunii.</title>
        <authorList>
            <person name="Tanabe Y."/>
            <person name="Yamaguchi H."/>
            <person name="Watanabe M.M."/>
        </authorList>
    </citation>
    <scope>NUCLEOTIDE SEQUENCE [LARGE SCALE GENOMIC DNA]</scope>
    <source>
        <strain evidence="1 2">BOTRYCO-2</strain>
    </source>
</reference>
<dbReference type="RefSeq" id="WP_108984057.1">
    <property type="nucleotide sequence ID" value="NZ_BFBR01000002.1"/>
</dbReference>
<organism evidence="1 2">
    <name type="scientific">Candidatus Phycosocius bacilliformis</name>
    <dbReference type="NCBI Taxonomy" id="1445552"/>
    <lineage>
        <taxon>Bacteria</taxon>
        <taxon>Pseudomonadati</taxon>
        <taxon>Pseudomonadota</taxon>
        <taxon>Alphaproteobacteria</taxon>
        <taxon>Caulobacterales</taxon>
        <taxon>Caulobacterales incertae sedis</taxon>
        <taxon>Candidatus Phycosocius</taxon>
    </lineage>
</organism>
<evidence type="ECO:0008006" key="3">
    <source>
        <dbReference type="Google" id="ProtNLM"/>
    </source>
</evidence>
<dbReference type="AlphaFoldDB" id="A0A2P2E7Z0"/>
<keyword evidence="2" id="KW-1185">Reference proteome</keyword>
<name>A0A2P2E7Z0_9PROT</name>
<dbReference type="Proteomes" id="UP000245086">
    <property type="component" value="Unassembled WGS sequence"/>
</dbReference>
<proteinExistence type="predicted"/>
<evidence type="ECO:0000313" key="2">
    <source>
        <dbReference type="Proteomes" id="UP000245086"/>
    </source>
</evidence>
<gene>
    <name evidence="1" type="ORF">PbB2_00843</name>
</gene>
<dbReference type="Gene3D" id="1.10.357.10">
    <property type="entry name" value="Tetracycline Repressor, domain 2"/>
    <property type="match status" value="1"/>
</dbReference>
<sequence length="216" mass="23915">MSRPKGSRGKDYAAKRQELVRLIQAHVLAHPTERSSLRQFAEVCGVSLPTILHYFDNRQGVAEAVLQLSFQDAEPMLVASAQPIGDLATCVRTKLNYIQIAFRRFGLSQLNMWGLSEGLGDQMSGPAYLTYFLEPSLQSCEACLKHYQEVGEVAAHIDIRFAALNMLSPLILLLMHQDGLGGCQVREADVDVFIDHHTRSFCRAVGVCKVDACPLP</sequence>
<dbReference type="OrthoDB" id="5512127at2"/>
<evidence type="ECO:0000313" key="1">
    <source>
        <dbReference type="EMBL" id="GBF57182.1"/>
    </source>
</evidence>
<protein>
    <recommendedName>
        <fullName evidence="3">HTH tetR-type domain-containing protein</fullName>
    </recommendedName>
</protein>
<dbReference type="InterPro" id="IPR009057">
    <property type="entry name" value="Homeodomain-like_sf"/>
</dbReference>
<comment type="caution">
    <text evidence="1">The sequence shown here is derived from an EMBL/GenBank/DDBJ whole genome shotgun (WGS) entry which is preliminary data.</text>
</comment>
<dbReference type="SUPFAM" id="SSF46689">
    <property type="entry name" value="Homeodomain-like"/>
    <property type="match status" value="1"/>
</dbReference>
<accession>A0A2P2E7Z0</accession>